<accession>A0A6J6J6J0</accession>
<protein>
    <submittedName>
        <fullName evidence="1">Unannotated protein</fullName>
    </submittedName>
</protein>
<evidence type="ECO:0000313" key="1">
    <source>
        <dbReference type="EMBL" id="CAB4632244.1"/>
    </source>
</evidence>
<dbReference type="AlphaFoldDB" id="A0A6J6J6J0"/>
<name>A0A6J6J6J0_9ZZZZ</name>
<gene>
    <name evidence="1" type="ORF">UFOPK1961_00843</name>
</gene>
<sequence>MNDNWVAEGNADLESVFAYGPESYDAVVLLALASLEAGSVEGVDVAAKLQEVSGGTGDGTKCTTFADCADIIIGGGTADYDGVSGPITFNEVGDPTEASIQVYQYLNDNTSVPYAG</sequence>
<proteinExistence type="predicted"/>
<dbReference type="EMBL" id="CAEZVJ010000093">
    <property type="protein sequence ID" value="CAB4632244.1"/>
    <property type="molecule type" value="Genomic_DNA"/>
</dbReference>
<dbReference type="Gene3D" id="3.40.50.2300">
    <property type="match status" value="1"/>
</dbReference>
<dbReference type="SUPFAM" id="SSF53822">
    <property type="entry name" value="Periplasmic binding protein-like I"/>
    <property type="match status" value="1"/>
</dbReference>
<organism evidence="1">
    <name type="scientific">freshwater metagenome</name>
    <dbReference type="NCBI Taxonomy" id="449393"/>
    <lineage>
        <taxon>unclassified sequences</taxon>
        <taxon>metagenomes</taxon>
        <taxon>ecological metagenomes</taxon>
    </lineage>
</organism>
<reference evidence="1" key="1">
    <citation type="submission" date="2020-05" db="EMBL/GenBank/DDBJ databases">
        <authorList>
            <person name="Chiriac C."/>
            <person name="Salcher M."/>
            <person name="Ghai R."/>
            <person name="Kavagutti S V."/>
        </authorList>
    </citation>
    <scope>NUCLEOTIDE SEQUENCE</scope>
</reference>
<dbReference type="InterPro" id="IPR028082">
    <property type="entry name" value="Peripla_BP_I"/>
</dbReference>